<reference evidence="3 4" key="1">
    <citation type="submission" date="2020-08" db="EMBL/GenBank/DDBJ databases">
        <title>Genome public.</title>
        <authorList>
            <person name="Liu C."/>
            <person name="Sun Q."/>
        </authorList>
    </citation>
    <scope>NUCLEOTIDE SEQUENCE [LARGE SCALE GENOMIC DNA]</scope>
    <source>
        <strain evidence="3 4">NSJ-9</strain>
    </source>
</reference>
<feature type="transmembrane region" description="Helical" evidence="1">
    <location>
        <begin position="20"/>
        <end position="38"/>
    </location>
</feature>
<evidence type="ECO:0000313" key="3">
    <source>
        <dbReference type="EMBL" id="MBC5685144.1"/>
    </source>
</evidence>
<keyword evidence="1" id="KW-0812">Transmembrane</keyword>
<comment type="caution">
    <text evidence="3">The sequence shown here is derived from an EMBL/GenBank/DDBJ whole genome shotgun (WGS) entry which is preliminary data.</text>
</comment>
<evidence type="ECO:0000313" key="4">
    <source>
        <dbReference type="Proteomes" id="UP000643810"/>
    </source>
</evidence>
<organism evidence="3 4">
    <name type="scientific">Roseburia lenta</name>
    <dbReference type="NCBI Taxonomy" id="2763061"/>
    <lineage>
        <taxon>Bacteria</taxon>
        <taxon>Bacillati</taxon>
        <taxon>Bacillota</taxon>
        <taxon>Clostridia</taxon>
        <taxon>Lachnospirales</taxon>
        <taxon>Lachnospiraceae</taxon>
        <taxon>Roseburia</taxon>
    </lineage>
</organism>
<feature type="domain" description="RND related barrel-sandwich hybrid" evidence="2">
    <location>
        <begin position="67"/>
        <end position="237"/>
    </location>
</feature>
<keyword evidence="1" id="KW-1133">Transmembrane helix</keyword>
<keyword evidence="4" id="KW-1185">Reference proteome</keyword>
<gene>
    <name evidence="3" type="ORF">H8R94_00715</name>
</gene>
<evidence type="ECO:0000259" key="2">
    <source>
        <dbReference type="Pfam" id="PF26018"/>
    </source>
</evidence>
<keyword evidence="1" id="KW-0472">Membrane</keyword>
<accession>A0ABR7GCI4</accession>
<name>A0ABR7GCI4_9FIRM</name>
<sequence length="461" mass="52191">MKRNDNIIKFHKQIQINIGLIIFGIIFIYVLFHIFSYMTSDNITVYEVQEGTIAQNYIYQALAIRQEQVVNADSSGDIFYYASNLDQVGVKSNIYSIDTSGEITKQLKSHATDTTALTDNDMSRLQKQIGDFVYDYDSNQFQKVYSFKSDLSSNLQQYYSNSLMSEIAPQIEQATQEGKFSIYTAPTSGVVVYQTDGYEGLTLDQVTSESFDTGNLSVTNLKTQESVEAGKPAYKLITSDDWNMIMPIDEDLVKIIQDEKMEYIEIRFAADNATTWAACSITEKAGDYYLVLSLDDSVARYGDSRFIPIELLLNEESGLKIPNSAIVEKEFFTVPKAYFFMGNDSDSSGLMVRDKKGDSQFVAPTIYYETDDYYYIDSEDVKKDTVILKPDSQETYTIGSETASLQGVYNINKGYAVFKQINILYQNEDYAIISTGTTYGLSLYDHIVLQGDLVKENQIIR</sequence>
<evidence type="ECO:0000256" key="1">
    <source>
        <dbReference type="SAM" id="Phobius"/>
    </source>
</evidence>
<dbReference type="Proteomes" id="UP000643810">
    <property type="component" value="Unassembled WGS sequence"/>
</dbReference>
<dbReference type="RefSeq" id="WP_118281215.1">
    <property type="nucleotide sequence ID" value="NZ_JACOPG010000001.1"/>
</dbReference>
<dbReference type="EMBL" id="JACOPG010000001">
    <property type="protein sequence ID" value="MBC5685144.1"/>
    <property type="molecule type" value="Genomic_DNA"/>
</dbReference>
<dbReference type="InterPro" id="IPR058709">
    <property type="entry name" value="BSH_RND-rel"/>
</dbReference>
<protein>
    <recommendedName>
        <fullName evidence="2">RND related barrel-sandwich hybrid domain-containing protein</fullName>
    </recommendedName>
</protein>
<dbReference type="Pfam" id="PF26018">
    <property type="entry name" value="BSH_RND_rel"/>
    <property type="match status" value="1"/>
</dbReference>
<proteinExistence type="predicted"/>